<sequence>MMRERRVLSPYTKSVLHYIALTIVSVIWLIPVYAMIINGFKSNLEVASSPVLVPPSHPTLSPYMAVAHVLETPIINSLIVAVIASLLSTILGSMGAYFFYVLSNSYFRGSGMLSNFLFSLIALGTFIPYEATLIPLTRFIVDINLLNSYPGLIVSMLIFYIPTAALLMSLFVTVVPKSLIEAARLDGAGDVKIFFKVILPLVIPGFISTLIFIIIESWNNFFLPLVLTTTPSMRLVPVAVEAYTGGYGTLYNETFAVATLASLIPLIIFIFLGRYFIRGLVALGGAGKGV</sequence>
<comment type="subcellular location">
    <subcellularLocation>
        <location evidence="5">Cell membrane</location>
        <topology evidence="5">Multi-pass membrane protein</topology>
    </subcellularLocation>
    <subcellularLocation>
        <location evidence="1">Membrane</location>
        <topology evidence="1">Multi-pass membrane protein</topology>
    </subcellularLocation>
</comment>
<dbReference type="Gene3D" id="1.10.3720.10">
    <property type="entry name" value="MetI-like"/>
    <property type="match status" value="1"/>
</dbReference>
<evidence type="ECO:0000313" key="7">
    <source>
        <dbReference type="EMBL" id="EZQ11355.1"/>
    </source>
</evidence>
<comment type="caution">
    <text evidence="7">The sequence shown here is derived from an EMBL/GenBank/DDBJ whole genome shotgun (WGS) entry which is preliminary data.</text>
</comment>
<evidence type="ECO:0000313" key="8">
    <source>
        <dbReference type="Proteomes" id="UP000024332"/>
    </source>
</evidence>
<feature type="transmembrane region" description="Helical" evidence="5">
    <location>
        <begin position="74"/>
        <end position="100"/>
    </location>
</feature>
<feature type="transmembrane region" description="Helical" evidence="5">
    <location>
        <begin position="112"/>
        <end position="129"/>
    </location>
</feature>
<dbReference type="SUPFAM" id="SSF161098">
    <property type="entry name" value="MetI-like"/>
    <property type="match status" value="1"/>
</dbReference>
<feature type="transmembrane region" description="Helical" evidence="5">
    <location>
        <begin position="15"/>
        <end position="36"/>
    </location>
</feature>
<dbReference type="GO" id="GO:0055085">
    <property type="term" value="P:transmembrane transport"/>
    <property type="evidence" value="ECO:0007669"/>
    <property type="project" value="InterPro"/>
</dbReference>
<dbReference type="Pfam" id="PF00528">
    <property type="entry name" value="BPD_transp_1"/>
    <property type="match status" value="1"/>
</dbReference>
<feature type="transmembrane region" description="Helical" evidence="5">
    <location>
        <begin position="255"/>
        <end position="277"/>
    </location>
</feature>
<evidence type="ECO:0000256" key="5">
    <source>
        <dbReference type="RuleBase" id="RU363032"/>
    </source>
</evidence>
<comment type="similarity">
    <text evidence="5">Belongs to the binding-protein-dependent transport system permease family.</text>
</comment>
<dbReference type="NCBIfam" id="NF040932">
    <property type="entry name" value="ABC_arch_GlcU"/>
    <property type="match status" value="1"/>
</dbReference>
<dbReference type="EMBL" id="JFZT01000015">
    <property type="protein sequence ID" value="EZQ11355.1"/>
    <property type="molecule type" value="Genomic_DNA"/>
</dbReference>
<evidence type="ECO:0000256" key="4">
    <source>
        <dbReference type="ARBA" id="ARBA00023136"/>
    </source>
</evidence>
<keyword evidence="4 5" id="KW-0472">Membrane</keyword>
<reference evidence="7 8" key="1">
    <citation type="submission" date="2014-03" db="EMBL/GenBank/DDBJ databases">
        <title>Draft genome sequence of the novel thermoacidophilic archaea Acidianus copahuensis ALE1 strain, isolated from Copahue volcanic area in Neuquen Argentina.</title>
        <authorList>
            <person name="Urbieta M.S."/>
            <person name="Rascovan N."/>
            <person name="Castro C."/>
            <person name="Revale S."/>
            <person name="Giaveno M.A."/>
            <person name="Vazquez M.P."/>
            <person name="Donati E.R."/>
        </authorList>
    </citation>
    <scope>NUCLEOTIDE SEQUENCE [LARGE SCALE GENOMIC DNA]</scope>
    <source>
        <strain evidence="7 8">ALE1</strain>
    </source>
</reference>
<dbReference type="Proteomes" id="UP000024332">
    <property type="component" value="Unassembled WGS sequence"/>
</dbReference>
<dbReference type="PANTHER" id="PTHR43879:SF1">
    <property type="entry name" value="GLUCOSE IMPORT SYSTEM PERMEASE PROTEIN GLCU"/>
    <property type="match status" value="1"/>
</dbReference>
<proteinExistence type="inferred from homology"/>
<dbReference type="InterPro" id="IPR054927">
    <property type="entry name" value="GlcU_transporter"/>
</dbReference>
<dbReference type="AlphaFoldDB" id="A0A031LUB1"/>
<dbReference type="STRING" id="1160895.CM19_01290"/>
<dbReference type="InterPro" id="IPR035906">
    <property type="entry name" value="MetI-like_sf"/>
</dbReference>
<keyword evidence="3 5" id="KW-1133">Transmembrane helix</keyword>
<dbReference type="CDD" id="cd06261">
    <property type="entry name" value="TM_PBP2"/>
    <property type="match status" value="1"/>
</dbReference>
<feature type="transmembrane region" description="Helical" evidence="5">
    <location>
        <begin position="193"/>
        <end position="215"/>
    </location>
</feature>
<dbReference type="InterPro" id="IPR000515">
    <property type="entry name" value="MetI-like"/>
</dbReference>
<feature type="domain" description="ABC transmembrane type-1" evidence="6">
    <location>
        <begin position="74"/>
        <end position="272"/>
    </location>
</feature>
<dbReference type="GO" id="GO:0005886">
    <property type="term" value="C:plasma membrane"/>
    <property type="evidence" value="ECO:0007669"/>
    <property type="project" value="UniProtKB-SubCell"/>
</dbReference>
<evidence type="ECO:0000256" key="1">
    <source>
        <dbReference type="ARBA" id="ARBA00004141"/>
    </source>
</evidence>
<dbReference type="PROSITE" id="PS50928">
    <property type="entry name" value="ABC_TM1"/>
    <property type="match status" value="1"/>
</dbReference>
<feature type="transmembrane region" description="Helical" evidence="5">
    <location>
        <begin position="149"/>
        <end position="172"/>
    </location>
</feature>
<keyword evidence="2 5" id="KW-0812">Transmembrane</keyword>
<evidence type="ECO:0000259" key="6">
    <source>
        <dbReference type="PROSITE" id="PS50928"/>
    </source>
</evidence>
<name>A0A031LUB1_9CREN</name>
<dbReference type="PANTHER" id="PTHR43879">
    <property type="entry name" value="ABC TRANSPORTER PERMEASE PROTEIN"/>
    <property type="match status" value="1"/>
</dbReference>
<evidence type="ECO:0000256" key="3">
    <source>
        <dbReference type="ARBA" id="ARBA00022989"/>
    </source>
</evidence>
<gene>
    <name evidence="7" type="ORF">CM19_01290</name>
</gene>
<keyword evidence="8" id="KW-1185">Reference proteome</keyword>
<organism evidence="7 8">
    <name type="scientific">Candidatus Acidianus copahuensis</name>
    <dbReference type="NCBI Taxonomy" id="1160895"/>
    <lineage>
        <taxon>Archaea</taxon>
        <taxon>Thermoproteota</taxon>
        <taxon>Thermoprotei</taxon>
        <taxon>Sulfolobales</taxon>
        <taxon>Sulfolobaceae</taxon>
        <taxon>Acidianus</taxon>
    </lineage>
</organism>
<evidence type="ECO:0000256" key="2">
    <source>
        <dbReference type="ARBA" id="ARBA00022692"/>
    </source>
</evidence>
<protein>
    <submittedName>
        <fullName evidence="7">Arabinose ABC transporter permease</fullName>
    </submittedName>
</protein>
<keyword evidence="5" id="KW-0813">Transport</keyword>
<accession>A0A031LUB1</accession>